<feature type="transmembrane region" description="Helical" evidence="1">
    <location>
        <begin position="95"/>
        <end position="117"/>
    </location>
</feature>
<feature type="transmembrane region" description="Helical" evidence="1">
    <location>
        <begin position="270"/>
        <end position="290"/>
    </location>
</feature>
<evidence type="ECO:0000256" key="1">
    <source>
        <dbReference type="SAM" id="Phobius"/>
    </source>
</evidence>
<dbReference type="EMBL" id="JBHSMA010000001">
    <property type="protein sequence ID" value="MFC5408849.1"/>
    <property type="molecule type" value="Genomic_DNA"/>
</dbReference>
<feature type="transmembrane region" description="Helical" evidence="1">
    <location>
        <begin position="239"/>
        <end position="258"/>
    </location>
</feature>
<feature type="transmembrane region" description="Helical" evidence="1">
    <location>
        <begin position="350"/>
        <end position="371"/>
    </location>
</feature>
<feature type="transmembrane region" description="Helical" evidence="1">
    <location>
        <begin position="129"/>
        <end position="146"/>
    </location>
</feature>
<reference evidence="4" key="1">
    <citation type="journal article" date="2019" name="Int. J. Syst. Evol. Microbiol.">
        <title>The Global Catalogue of Microorganisms (GCM) 10K type strain sequencing project: providing services to taxonomists for standard genome sequencing and annotation.</title>
        <authorList>
            <consortium name="The Broad Institute Genomics Platform"/>
            <consortium name="The Broad Institute Genome Sequencing Center for Infectious Disease"/>
            <person name="Wu L."/>
            <person name="Ma J."/>
        </authorList>
    </citation>
    <scope>NUCLEOTIDE SEQUENCE [LARGE SCALE GENOMIC DNA]</scope>
    <source>
        <strain evidence="4">CCUG 55250</strain>
    </source>
</reference>
<dbReference type="PANTHER" id="PTHR31061:SF24">
    <property type="entry name" value="LD22376P"/>
    <property type="match status" value="1"/>
</dbReference>
<dbReference type="Proteomes" id="UP001596106">
    <property type="component" value="Unassembled WGS sequence"/>
</dbReference>
<dbReference type="InterPro" id="IPR012429">
    <property type="entry name" value="HGSNAT_cat"/>
</dbReference>
<feature type="transmembrane region" description="Helical" evidence="1">
    <location>
        <begin position="302"/>
        <end position="326"/>
    </location>
</feature>
<dbReference type="GO" id="GO:0016746">
    <property type="term" value="F:acyltransferase activity"/>
    <property type="evidence" value="ECO:0007669"/>
    <property type="project" value="UniProtKB-KW"/>
</dbReference>
<name>A0ABW0I651_9BACT</name>
<evidence type="ECO:0000259" key="2">
    <source>
        <dbReference type="Pfam" id="PF07786"/>
    </source>
</evidence>
<dbReference type="PANTHER" id="PTHR31061">
    <property type="entry name" value="LD22376P"/>
    <property type="match status" value="1"/>
</dbReference>
<comment type="caution">
    <text evidence="3">The sequence shown here is derived from an EMBL/GenBank/DDBJ whole genome shotgun (WGS) entry which is preliminary data.</text>
</comment>
<proteinExistence type="predicted"/>
<feature type="transmembrane region" description="Helical" evidence="1">
    <location>
        <begin position="209"/>
        <end position="230"/>
    </location>
</feature>
<feature type="domain" description="Heparan-alpha-glucosaminide N-acetyltransferase catalytic" evidence="2">
    <location>
        <begin position="21"/>
        <end position="232"/>
    </location>
</feature>
<keyword evidence="3" id="KW-0808">Transferase</keyword>
<dbReference type="Pfam" id="PF07786">
    <property type="entry name" value="HGSNAT_cat"/>
    <property type="match status" value="1"/>
</dbReference>
<feature type="transmembrane region" description="Helical" evidence="1">
    <location>
        <begin position="153"/>
        <end position="172"/>
    </location>
</feature>
<keyword evidence="1" id="KW-0472">Membrane</keyword>
<dbReference type="RefSeq" id="WP_379842128.1">
    <property type="nucleotide sequence ID" value="NZ_JBHSMA010000001.1"/>
</dbReference>
<feature type="transmembrane region" description="Helical" evidence="1">
    <location>
        <begin position="65"/>
        <end position="83"/>
    </location>
</feature>
<protein>
    <submittedName>
        <fullName evidence="3">Acyltransferase family protein</fullName>
    </submittedName>
</protein>
<keyword evidence="1" id="KW-0812">Transmembrane</keyword>
<keyword evidence="3" id="KW-0012">Acyltransferase</keyword>
<keyword evidence="4" id="KW-1185">Reference proteome</keyword>
<evidence type="ECO:0000313" key="4">
    <source>
        <dbReference type="Proteomes" id="UP001596106"/>
    </source>
</evidence>
<sequence>MITPTNQSIPPTEVLSSGPNRLISLDTLRGFTIAAMLLVNFPGDGQHVYHPLQHTTWNGLSFTDLIAPFFLFIIGVSIVFAYSKRLESGAPKGGLYRRIIVRSLKIFAVGMFLNLLPTFDFSNLRWTGTLHRIAFVFLICSVIFLNTNWKQQLWIGIVTLVAYWLAVTQIPTPGYGKVMLEPGINLVAWFDNLYLPGRMWQGTWDPESILSTFPSVVSGLTGLLAGRLLISGLSQLEKVAYLMTVGLFTAAAGYLWHLTFPCNENLWTSSFVLITSGFAALLLGAVYFLVDILGRTGGTRPGIIFGANAIAVYVMADLLSIIFYYLKFGGQSLNEHAVRSITSLGFDPRFSSMCYALFFVAVNFIPAYMLYRKKIFIKL</sequence>
<accession>A0ABW0I651</accession>
<organism evidence="3 4">
    <name type="scientific">Larkinella bovis</name>
    <dbReference type="NCBI Taxonomy" id="683041"/>
    <lineage>
        <taxon>Bacteria</taxon>
        <taxon>Pseudomonadati</taxon>
        <taxon>Bacteroidota</taxon>
        <taxon>Cytophagia</taxon>
        <taxon>Cytophagales</taxon>
        <taxon>Spirosomataceae</taxon>
        <taxon>Larkinella</taxon>
    </lineage>
</organism>
<keyword evidence="1" id="KW-1133">Transmembrane helix</keyword>
<evidence type="ECO:0000313" key="3">
    <source>
        <dbReference type="EMBL" id="MFC5408849.1"/>
    </source>
</evidence>
<gene>
    <name evidence="3" type="ORF">ACFPMF_06000</name>
</gene>